<dbReference type="AlphaFoldDB" id="A0A7W3IXN1"/>
<feature type="transmembrane region" description="Helical" evidence="1">
    <location>
        <begin position="87"/>
        <end position="107"/>
    </location>
</feature>
<protein>
    <submittedName>
        <fullName evidence="3">Putative membrane protein</fullName>
    </submittedName>
</protein>
<dbReference type="Pfam" id="PF09990">
    <property type="entry name" value="DUF2231"/>
    <property type="match status" value="1"/>
</dbReference>
<evidence type="ECO:0000313" key="4">
    <source>
        <dbReference type="Proteomes" id="UP000580910"/>
    </source>
</evidence>
<comment type="caution">
    <text evidence="3">The sequence shown here is derived from an EMBL/GenBank/DDBJ whole genome shotgun (WGS) entry which is preliminary data.</text>
</comment>
<sequence length="145" mass="15316">MEIAGLPLHPLVVHAAVVFGPLGALAALAYVVLPARRDQLRWPMIVLAAVATGSVVAAYVTGLSFYNSRPDLHQLPSLQTHKTRATVLFYVTLPFGVLAIVTGWLHARTGALRLLLHGLLLVAAGTVLVLVVLTGDAGARSVWGK</sequence>
<feature type="transmembrane region" description="Helical" evidence="1">
    <location>
        <begin position="114"/>
        <end position="135"/>
    </location>
</feature>
<dbReference type="RefSeq" id="WP_182537090.1">
    <property type="nucleotide sequence ID" value="NZ_JACGXA010000001.1"/>
</dbReference>
<keyword evidence="1" id="KW-1133">Transmembrane helix</keyword>
<proteinExistence type="predicted"/>
<keyword evidence="4" id="KW-1185">Reference proteome</keyword>
<dbReference type="Proteomes" id="UP000580910">
    <property type="component" value="Unassembled WGS sequence"/>
</dbReference>
<gene>
    <name evidence="3" type="ORF">FB382_000857</name>
</gene>
<accession>A0A7W3IXN1</accession>
<dbReference type="InterPro" id="IPR019251">
    <property type="entry name" value="DUF2231_TM"/>
</dbReference>
<name>A0A7W3IXN1_9ACTN</name>
<evidence type="ECO:0000259" key="2">
    <source>
        <dbReference type="Pfam" id="PF09990"/>
    </source>
</evidence>
<feature type="transmembrane region" description="Helical" evidence="1">
    <location>
        <begin position="45"/>
        <end position="67"/>
    </location>
</feature>
<reference evidence="3 4" key="1">
    <citation type="submission" date="2020-07" db="EMBL/GenBank/DDBJ databases">
        <title>Sequencing the genomes of 1000 actinobacteria strains.</title>
        <authorList>
            <person name="Klenk H.-P."/>
        </authorList>
    </citation>
    <scope>NUCLEOTIDE SEQUENCE [LARGE SCALE GENOMIC DNA]</scope>
    <source>
        <strain evidence="3 4">DSM 21349</strain>
    </source>
</reference>
<feature type="transmembrane region" description="Helical" evidence="1">
    <location>
        <begin position="12"/>
        <end position="33"/>
    </location>
</feature>
<evidence type="ECO:0000313" key="3">
    <source>
        <dbReference type="EMBL" id="MBA8802566.1"/>
    </source>
</evidence>
<keyword evidence="1" id="KW-0812">Transmembrane</keyword>
<organism evidence="3 4">
    <name type="scientific">Nocardioides ginsengisegetis</name>
    <dbReference type="NCBI Taxonomy" id="661491"/>
    <lineage>
        <taxon>Bacteria</taxon>
        <taxon>Bacillati</taxon>
        <taxon>Actinomycetota</taxon>
        <taxon>Actinomycetes</taxon>
        <taxon>Propionibacteriales</taxon>
        <taxon>Nocardioidaceae</taxon>
        <taxon>Nocardioides</taxon>
    </lineage>
</organism>
<keyword evidence="1" id="KW-0472">Membrane</keyword>
<evidence type="ECO:0000256" key="1">
    <source>
        <dbReference type="SAM" id="Phobius"/>
    </source>
</evidence>
<feature type="domain" description="DUF2231" evidence="2">
    <location>
        <begin position="5"/>
        <end position="143"/>
    </location>
</feature>
<dbReference type="EMBL" id="JACGXA010000001">
    <property type="protein sequence ID" value="MBA8802566.1"/>
    <property type="molecule type" value="Genomic_DNA"/>
</dbReference>